<dbReference type="InterPro" id="IPR011611">
    <property type="entry name" value="PfkB_dom"/>
</dbReference>
<dbReference type="AlphaFoldDB" id="A0AA88GMY3"/>
<dbReference type="PANTHER" id="PTHR45769:SF3">
    <property type="entry name" value="ADENOSINE KINASE"/>
    <property type="match status" value="1"/>
</dbReference>
<comment type="pathway">
    <text evidence="2">Purine metabolism; AMP biosynthesis via salvage pathway; AMP from adenosine: step 1/1.</text>
</comment>
<keyword evidence="6" id="KW-0660">Purine salvage</keyword>
<comment type="catalytic activity">
    <reaction evidence="11">
        <text>adenosine + ATP = AMP + ADP + H(+)</text>
        <dbReference type="Rhea" id="RHEA:20824"/>
        <dbReference type="ChEBI" id="CHEBI:15378"/>
        <dbReference type="ChEBI" id="CHEBI:16335"/>
        <dbReference type="ChEBI" id="CHEBI:30616"/>
        <dbReference type="ChEBI" id="CHEBI:456215"/>
        <dbReference type="ChEBI" id="CHEBI:456216"/>
        <dbReference type="EC" id="2.7.1.20"/>
    </reaction>
</comment>
<dbReference type="Gene3D" id="3.30.1110.10">
    <property type="match status" value="1"/>
</dbReference>
<comment type="similarity">
    <text evidence="3">Belongs to the carbohydrate kinase PfkB family.</text>
</comment>
<evidence type="ECO:0000256" key="2">
    <source>
        <dbReference type="ARBA" id="ARBA00004801"/>
    </source>
</evidence>
<evidence type="ECO:0000256" key="13">
    <source>
        <dbReference type="PIRSR" id="PIRSR601805-1"/>
    </source>
</evidence>
<dbReference type="RefSeq" id="XP_044546942.1">
    <property type="nucleotide sequence ID" value="XM_044696091.1"/>
</dbReference>
<keyword evidence="16" id="KW-1185">Reference proteome</keyword>
<evidence type="ECO:0000259" key="14">
    <source>
        <dbReference type="Pfam" id="PF00294"/>
    </source>
</evidence>
<keyword evidence="8" id="KW-0418">Kinase</keyword>
<dbReference type="CDD" id="cd01168">
    <property type="entry name" value="adenosine_kinase"/>
    <property type="match status" value="1"/>
</dbReference>
<dbReference type="GO" id="GO:0006144">
    <property type="term" value="P:purine nucleobase metabolic process"/>
    <property type="evidence" value="ECO:0007669"/>
    <property type="project" value="TreeGrafter"/>
</dbReference>
<dbReference type="GeneID" id="68098705"/>
<organism evidence="15 16">
    <name type="scientific">Naegleria lovaniensis</name>
    <name type="common">Amoeba</name>
    <dbReference type="NCBI Taxonomy" id="51637"/>
    <lineage>
        <taxon>Eukaryota</taxon>
        <taxon>Discoba</taxon>
        <taxon>Heterolobosea</taxon>
        <taxon>Tetramitia</taxon>
        <taxon>Eutetramitia</taxon>
        <taxon>Vahlkampfiidae</taxon>
        <taxon>Naegleria</taxon>
    </lineage>
</organism>
<evidence type="ECO:0000256" key="1">
    <source>
        <dbReference type="ARBA" id="ARBA00001946"/>
    </source>
</evidence>
<dbReference type="FunFam" id="3.40.1190.20:FF:000076">
    <property type="entry name" value="Adenosine kinase"/>
    <property type="match status" value="1"/>
</dbReference>
<dbReference type="GO" id="GO:0006166">
    <property type="term" value="P:purine ribonucleoside salvage"/>
    <property type="evidence" value="ECO:0007669"/>
    <property type="project" value="UniProtKB-KW"/>
</dbReference>
<evidence type="ECO:0000256" key="6">
    <source>
        <dbReference type="ARBA" id="ARBA00022726"/>
    </source>
</evidence>
<name>A0AA88GMY3_NAELO</name>
<dbReference type="GO" id="GO:0004001">
    <property type="term" value="F:adenosine kinase activity"/>
    <property type="evidence" value="ECO:0007669"/>
    <property type="project" value="UniProtKB-EC"/>
</dbReference>
<protein>
    <recommendedName>
        <fullName evidence="12">Adenosine kinase</fullName>
        <ecNumber evidence="4">2.7.1.20</ecNumber>
    </recommendedName>
</protein>
<dbReference type="InterPro" id="IPR002173">
    <property type="entry name" value="Carboh/pur_kinase_PfkB_CS"/>
</dbReference>
<dbReference type="InterPro" id="IPR029056">
    <property type="entry name" value="Ribokinase-like"/>
</dbReference>
<evidence type="ECO:0000256" key="10">
    <source>
        <dbReference type="ARBA" id="ARBA00022842"/>
    </source>
</evidence>
<dbReference type="EC" id="2.7.1.20" evidence="4"/>
<dbReference type="InterPro" id="IPR001805">
    <property type="entry name" value="Adenokinase"/>
</dbReference>
<dbReference type="GO" id="GO:0005634">
    <property type="term" value="C:nucleus"/>
    <property type="evidence" value="ECO:0007669"/>
    <property type="project" value="TreeGrafter"/>
</dbReference>
<dbReference type="Gene3D" id="3.40.1190.20">
    <property type="match status" value="1"/>
</dbReference>
<evidence type="ECO:0000256" key="11">
    <source>
        <dbReference type="ARBA" id="ARBA00051362"/>
    </source>
</evidence>
<evidence type="ECO:0000256" key="9">
    <source>
        <dbReference type="ARBA" id="ARBA00022840"/>
    </source>
</evidence>
<dbReference type="GO" id="GO:0005524">
    <property type="term" value="F:ATP binding"/>
    <property type="evidence" value="ECO:0007669"/>
    <property type="project" value="UniProtKB-KW"/>
</dbReference>
<comment type="caution">
    <text evidence="15">The sequence shown here is derived from an EMBL/GenBank/DDBJ whole genome shotgun (WGS) entry which is preliminary data.</text>
</comment>
<evidence type="ECO:0000256" key="8">
    <source>
        <dbReference type="ARBA" id="ARBA00022777"/>
    </source>
</evidence>
<evidence type="ECO:0000313" key="15">
    <source>
        <dbReference type="EMBL" id="KAG2381262.1"/>
    </source>
</evidence>
<reference evidence="15 16" key="1">
    <citation type="journal article" date="2018" name="BMC Genomics">
        <title>The genome of Naegleria lovaniensis, the basis for a comparative approach to unravel pathogenicity factors of the human pathogenic amoeba N. fowleri.</title>
        <authorList>
            <person name="Liechti N."/>
            <person name="Schurch N."/>
            <person name="Bruggmann R."/>
            <person name="Wittwer M."/>
        </authorList>
    </citation>
    <scope>NUCLEOTIDE SEQUENCE [LARGE SCALE GENOMIC DNA]</scope>
    <source>
        <strain evidence="15 16">ATCC 30569</strain>
    </source>
</reference>
<dbReference type="SUPFAM" id="SSF53613">
    <property type="entry name" value="Ribokinase-like"/>
    <property type="match status" value="1"/>
</dbReference>
<evidence type="ECO:0000256" key="7">
    <source>
        <dbReference type="ARBA" id="ARBA00022741"/>
    </source>
</evidence>
<comment type="cofactor">
    <cofactor evidence="1">
        <name>Mg(2+)</name>
        <dbReference type="ChEBI" id="CHEBI:18420"/>
    </cofactor>
</comment>
<gene>
    <name evidence="15" type="ORF">C9374_006251</name>
</gene>
<keyword evidence="7" id="KW-0547">Nucleotide-binding</keyword>
<evidence type="ECO:0000256" key="12">
    <source>
        <dbReference type="ARBA" id="ARBA00068771"/>
    </source>
</evidence>
<dbReference type="PROSITE" id="PS00584">
    <property type="entry name" value="PFKB_KINASES_2"/>
    <property type="match status" value="1"/>
</dbReference>
<keyword evidence="10" id="KW-0460">Magnesium</keyword>
<sequence length="407" mass="45454">MIKRLNLLNLNFLLNIGRKNNLQLDLPSACFIKHYLLNHHRYHYSCKRNLYNNMSTPSSTTTVPEGCLLGMCNPLLDISAVVPHTLIEKYNAPVGGAILAEEKHLPLYAELVQNFPVRYIAGGATQNVMRVFQWMNQVSYPTAVFVGCVGDDEYGRIMKESVTKDGLKVIYQITKERPTGTCAALVCDNERALIANLGAAEKYSYDHYKSEEVQQAVQKASMFYISGFFVTVSFESVLETAKHACDNNKIFSFNLSALFLIQFFHDKLMQILPYTDYLFGNEEEARAFAKSLNWDETDVADIAAKVSLLEKKNSNRPRHVIFTQGPEAVCIGVNGTSHKVPVKKIPKEKIVDTNGAGDSFVGGFLSFLAQGKSIDECVKAGIYTSSTIIQYEGCTYPEKPDFSQIDA</sequence>
<keyword evidence="5" id="KW-0808">Transferase</keyword>
<evidence type="ECO:0000256" key="4">
    <source>
        <dbReference type="ARBA" id="ARBA00012119"/>
    </source>
</evidence>
<keyword evidence="9" id="KW-0067">ATP-binding</keyword>
<dbReference type="PANTHER" id="PTHR45769">
    <property type="entry name" value="ADENOSINE KINASE"/>
    <property type="match status" value="1"/>
</dbReference>
<dbReference type="PRINTS" id="PR00989">
    <property type="entry name" value="ADENOKINASE"/>
</dbReference>
<evidence type="ECO:0000256" key="3">
    <source>
        <dbReference type="ARBA" id="ARBA00010688"/>
    </source>
</evidence>
<feature type="domain" description="Carbohydrate kinase PfkB" evidence="14">
    <location>
        <begin position="98"/>
        <end position="397"/>
    </location>
</feature>
<dbReference type="Proteomes" id="UP000816034">
    <property type="component" value="Unassembled WGS sequence"/>
</dbReference>
<dbReference type="EMBL" id="PYSW02000027">
    <property type="protein sequence ID" value="KAG2381262.1"/>
    <property type="molecule type" value="Genomic_DNA"/>
</dbReference>
<proteinExistence type="inferred from homology"/>
<dbReference type="GO" id="GO:0005829">
    <property type="term" value="C:cytosol"/>
    <property type="evidence" value="ECO:0007669"/>
    <property type="project" value="TreeGrafter"/>
</dbReference>
<dbReference type="Pfam" id="PF00294">
    <property type="entry name" value="PfkB"/>
    <property type="match status" value="1"/>
</dbReference>
<feature type="active site" description="Proton acceptor" evidence="13">
    <location>
        <position position="358"/>
    </location>
</feature>
<accession>A0AA88GMY3</accession>
<evidence type="ECO:0000256" key="5">
    <source>
        <dbReference type="ARBA" id="ARBA00022679"/>
    </source>
</evidence>
<evidence type="ECO:0000313" key="16">
    <source>
        <dbReference type="Proteomes" id="UP000816034"/>
    </source>
</evidence>